<keyword evidence="3" id="KW-1185">Reference proteome</keyword>
<dbReference type="AlphaFoldDB" id="A0A212D1R1"/>
<dbReference type="Pfam" id="PF00429">
    <property type="entry name" value="TLV_coat"/>
    <property type="match status" value="1"/>
</dbReference>
<evidence type="ECO:0000313" key="2">
    <source>
        <dbReference type="EMBL" id="OWK12172.1"/>
    </source>
</evidence>
<dbReference type="Gene3D" id="3.90.310.10">
    <property type="entry name" value="ENV polyprotein, receptor-binding domain"/>
    <property type="match status" value="1"/>
</dbReference>
<dbReference type="Proteomes" id="UP000242450">
    <property type="component" value="Chromosome 9"/>
</dbReference>
<dbReference type="EMBL" id="MKHE01000009">
    <property type="protein sequence ID" value="OWK12172.1"/>
    <property type="molecule type" value="Genomic_DNA"/>
</dbReference>
<reference evidence="2 3" key="1">
    <citation type="journal article" date="2018" name="Mol. Genet. Genomics">
        <title>The red deer Cervus elaphus genome CerEla1.0: sequencing, annotating, genes, and chromosomes.</title>
        <authorList>
            <person name="Bana N.A."/>
            <person name="Nyiri A."/>
            <person name="Nagy J."/>
            <person name="Frank K."/>
            <person name="Nagy T."/>
            <person name="Steger V."/>
            <person name="Schiller M."/>
            <person name="Lakatos P."/>
            <person name="Sugar L."/>
            <person name="Horn P."/>
            <person name="Barta E."/>
            <person name="Orosz L."/>
        </authorList>
    </citation>
    <scope>NUCLEOTIDE SEQUENCE [LARGE SCALE GENOMIC DNA]</scope>
    <source>
        <strain evidence="2">Hungarian</strain>
    </source>
</reference>
<feature type="non-terminal residue" evidence="2">
    <location>
        <position position="155"/>
    </location>
</feature>
<dbReference type="SUPFAM" id="SSF49830">
    <property type="entry name" value="ENV polyprotein, receptor-binding domain"/>
    <property type="match status" value="1"/>
</dbReference>
<organism evidence="2 3">
    <name type="scientific">Cervus elaphus hippelaphus</name>
    <name type="common">European red deer</name>
    <dbReference type="NCBI Taxonomy" id="46360"/>
    <lineage>
        <taxon>Eukaryota</taxon>
        <taxon>Metazoa</taxon>
        <taxon>Chordata</taxon>
        <taxon>Craniata</taxon>
        <taxon>Vertebrata</taxon>
        <taxon>Euteleostomi</taxon>
        <taxon>Mammalia</taxon>
        <taxon>Eutheria</taxon>
        <taxon>Laurasiatheria</taxon>
        <taxon>Artiodactyla</taxon>
        <taxon>Ruminantia</taxon>
        <taxon>Pecora</taxon>
        <taxon>Cervidae</taxon>
        <taxon>Cervinae</taxon>
        <taxon>Cervus</taxon>
    </lineage>
</organism>
<gene>
    <name evidence="2" type="ORF">Celaphus_00003771</name>
</gene>
<dbReference type="OrthoDB" id="9306952at2759"/>
<dbReference type="InterPro" id="IPR018154">
    <property type="entry name" value="TLV/ENV_coat_polyprotein"/>
</dbReference>
<dbReference type="InterPro" id="IPR008981">
    <property type="entry name" value="FMuLV_rcpt-bd"/>
</dbReference>
<name>A0A212D1R1_CEREH</name>
<evidence type="ECO:0000256" key="1">
    <source>
        <dbReference type="SAM" id="MobiDB-lite"/>
    </source>
</evidence>
<evidence type="ECO:0000313" key="3">
    <source>
        <dbReference type="Proteomes" id="UP000242450"/>
    </source>
</evidence>
<feature type="region of interest" description="Disordered" evidence="1">
    <location>
        <begin position="43"/>
        <end position="64"/>
    </location>
</feature>
<proteinExistence type="predicted"/>
<comment type="caution">
    <text evidence="2">The sequence shown here is derived from an EMBL/GenBank/DDBJ whole genome shotgun (WGS) entry which is preliminary data.</text>
</comment>
<accession>A0A212D1R1</accession>
<protein>
    <submittedName>
        <fullName evidence="2">Uncharacterized protein</fullName>
    </submittedName>
</protein>
<sequence length="155" mass="16830">MTWMVYNPETGEILNSSSNVAPKGTWWPVLTFDLCVLVVTPKPPSQNQSRDTGPTPYTPPIADTSPPTDPLIKMISSAYLTLNASRPDLTNGCWLCYNVRPPYYEAVAFSSGFSAAADILACRWQQQPGTGRLTVGSITGIGTCIGAFPETYQHL</sequence>